<dbReference type="RefSeq" id="WP_007693641.1">
    <property type="nucleotide sequence ID" value="NZ_AJRK01000045.1"/>
</dbReference>
<evidence type="ECO:0000313" key="3">
    <source>
        <dbReference type="Proteomes" id="UP000011566"/>
    </source>
</evidence>
<feature type="transmembrane region" description="Helical" evidence="1">
    <location>
        <begin position="38"/>
        <end position="58"/>
    </location>
</feature>
<keyword evidence="1" id="KW-1133">Transmembrane helix</keyword>
<reference evidence="2 3" key="1">
    <citation type="journal article" date="2014" name="PLoS Genet.">
        <title>Phylogenetically driven sequencing of extremely halophilic archaea reveals strategies for static and dynamic osmo-response.</title>
        <authorList>
            <person name="Becker E.A."/>
            <person name="Seitzer P.M."/>
            <person name="Tritt A."/>
            <person name="Larsen D."/>
            <person name="Krusor M."/>
            <person name="Yao A.I."/>
            <person name="Wu D."/>
            <person name="Madern D."/>
            <person name="Eisen J.A."/>
            <person name="Darling A.E."/>
            <person name="Facciotti M.T."/>
        </authorList>
    </citation>
    <scope>NUCLEOTIDE SEQUENCE [LARGE SCALE GENOMIC DNA]</scope>
    <source>
        <strain evidence="2 3">100A6</strain>
    </source>
</reference>
<organism evidence="2 3">
    <name type="scientific">Halococcus hamelinensis 100A6</name>
    <dbReference type="NCBI Taxonomy" id="1132509"/>
    <lineage>
        <taxon>Archaea</taxon>
        <taxon>Methanobacteriati</taxon>
        <taxon>Methanobacteriota</taxon>
        <taxon>Stenosarchaea group</taxon>
        <taxon>Halobacteria</taxon>
        <taxon>Halobacteriales</taxon>
        <taxon>Halococcaceae</taxon>
        <taxon>Halococcus</taxon>
    </lineage>
</organism>
<evidence type="ECO:0000256" key="1">
    <source>
        <dbReference type="SAM" id="Phobius"/>
    </source>
</evidence>
<feature type="transmembrane region" description="Helical" evidence="1">
    <location>
        <begin position="78"/>
        <end position="102"/>
    </location>
</feature>
<dbReference type="PATRIC" id="fig|1132509.6.peg.2373"/>
<dbReference type="Proteomes" id="UP000011566">
    <property type="component" value="Unassembled WGS sequence"/>
</dbReference>
<evidence type="ECO:0000313" key="2">
    <source>
        <dbReference type="EMBL" id="EMA38153.1"/>
    </source>
</evidence>
<name>M0LYA3_9EURY</name>
<protein>
    <submittedName>
        <fullName evidence="2">Uncharacterized protein</fullName>
    </submittedName>
</protein>
<accession>M0LYA3</accession>
<keyword evidence="3" id="KW-1185">Reference proteome</keyword>
<dbReference type="AlphaFoldDB" id="M0LYA3"/>
<sequence length="105" mass="11131">MSPADAVRERLHRLRERFRGDTDDEETETSPWRRYGSLVQMAVVVAAAFGGAIASTASTALDSGSRVVRSGGPALLDALWPVLLGVTLVAVVVCVVVVVLGIRNV</sequence>
<keyword evidence="1" id="KW-0812">Transmembrane</keyword>
<comment type="caution">
    <text evidence="2">The sequence shown here is derived from an EMBL/GenBank/DDBJ whole genome shotgun (WGS) entry which is preliminary data.</text>
</comment>
<proteinExistence type="predicted"/>
<dbReference type="EMBL" id="AOMB01000031">
    <property type="protein sequence ID" value="EMA38153.1"/>
    <property type="molecule type" value="Genomic_DNA"/>
</dbReference>
<gene>
    <name evidence="2" type="ORF">C447_10510</name>
</gene>
<keyword evidence="1" id="KW-0472">Membrane</keyword>